<proteinExistence type="predicted"/>
<reference evidence="3 4" key="1">
    <citation type="journal article" date="2016" name="Genome Biol. Evol.">
        <title>Divergent and convergent evolution of fungal pathogenicity.</title>
        <authorList>
            <person name="Shang Y."/>
            <person name="Xiao G."/>
            <person name="Zheng P."/>
            <person name="Cen K."/>
            <person name="Zhan S."/>
            <person name="Wang C."/>
        </authorList>
    </citation>
    <scope>NUCLEOTIDE SEQUENCE [LARGE SCALE GENOMIC DNA]</scope>
    <source>
        <strain evidence="3 4">RCEF 264</strain>
    </source>
</reference>
<evidence type="ECO:0000256" key="2">
    <source>
        <dbReference type="SAM" id="SignalP"/>
    </source>
</evidence>
<organism evidence="3 4">
    <name type="scientific">Niveomyces insectorum RCEF 264</name>
    <dbReference type="NCBI Taxonomy" id="1081102"/>
    <lineage>
        <taxon>Eukaryota</taxon>
        <taxon>Fungi</taxon>
        <taxon>Dikarya</taxon>
        <taxon>Ascomycota</taxon>
        <taxon>Pezizomycotina</taxon>
        <taxon>Sordariomycetes</taxon>
        <taxon>Hypocreomycetidae</taxon>
        <taxon>Hypocreales</taxon>
        <taxon>Cordycipitaceae</taxon>
        <taxon>Niveomyces</taxon>
    </lineage>
</organism>
<feature type="compositionally biased region" description="Low complexity" evidence="1">
    <location>
        <begin position="53"/>
        <end position="89"/>
    </location>
</feature>
<comment type="caution">
    <text evidence="3">The sequence shown here is derived from an EMBL/GenBank/DDBJ whole genome shotgun (WGS) entry which is preliminary data.</text>
</comment>
<sequence length="122" mass="12552">MKLLQVLLAAFAIQNAVAAPLEATAAVSKVDDASHPKHNQGHATVPLAGPSRNQNHGGQRQQQQQQHQPQQHQQPQQPQQHQQPQHQGGQNHGGGRGKGKGFGGAGGPNGPGGMSGGAPTGQ</sequence>
<name>A0A167TEY1_9HYPO</name>
<feature type="chain" id="PRO_5007892557" evidence="2">
    <location>
        <begin position="19"/>
        <end position="122"/>
    </location>
</feature>
<dbReference type="AlphaFoldDB" id="A0A167TEY1"/>
<keyword evidence="4" id="KW-1185">Reference proteome</keyword>
<evidence type="ECO:0000313" key="3">
    <source>
        <dbReference type="EMBL" id="OAA60535.1"/>
    </source>
</evidence>
<feature type="signal peptide" evidence="2">
    <location>
        <begin position="1"/>
        <end position="18"/>
    </location>
</feature>
<feature type="region of interest" description="Disordered" evidence="1">
    <location>
        <begin position="25"/>
        <end position="122"/>
    </location>
</feature>
<evidence type="ECO:0000313" key="4">
    <source>
        <dbReference type="Proteomes" id="UP000076874"/>
    </source>
</evidence>
<protein>
    <submittedName>
        <fullName evidence="3">Uncharacterized protein</fullName>
    </submittedName>
</protein>
<dbReference type="EMBL" id="AZHD01000009">
    <property type="protein sequence ID" value="OAA60535.1"/>
    <property type="molecule type" value="Genomic_DNA"/>
</dbReference>
<evidence type="ECO:0000256" key="1">
    <source>
        <dbReference type="SAM" id="MobiDB-lite"/>
    </source>
</evidence>
<gene>
    <name evidence="3" type="ORF">SPI_05659</name>
</gene>
<feature type="compositionally biased region" description="Gly residues" evidence="1">
    <location>
        <begin position="90"/>
        <end position="122"/>
    </location>
</feature>
<dbReference type="Proteomes" id="UP000076874">
    <property type="component" value="Unassembled WGS sequence"/>
</dbReference>
<accession>A0A167TEY1</accession>
<keyword evidence="2" id="KW-0732">Signal</keyword>